<evidence type="ECO:0000256" key="6">
    <source>
        <dbReference type="ARBA" id="ARBA00022989"/>
    </source>
</evidence>
<comment type="caution">
    <text evidence="12">The sequence shown here is derived from an EMBL/GenBank/DDBJ whole genome shotgun (WGS) entry which is preliminary data.</text>
</comment>
<evidence type="ECO:0000256" key="2">
    <source>
        <dbReference type="ARBA" id="ARBA00022448"/>
    </source>
</evidence>
<feature type="domain" description="Membrane insertase YidC/Oxa/ALB C-terminal" evidence="11">
    <location>
        <begin position="29"/>
        <end position="229"/>
    </location>
</feature>
<keyword evidence="3" id="KW-1003">Cell membrane</keyword>
<evidence type="ECO:0000256" key="9">
    <source>
        <dbReference type="RuleBase" id="RU003945"/>
    </source>
</evidence>
<dbReference type="GO" id="GO:0015031">
    <property type="term" value="P:protein transport"/>
    <property type="evidence" value="ECO:0007669"/>
    <property type="project" value="UniProtKB-KW"/>
</dbReference>
<evidence type="ECO:0000256" key="8">
    <source>
        <dbReference type="ARBA" id="ARBA00023186"/>
    </source>
</evidence>
<evidence type="ECO:0000256" key="1">
    <source>
        <dbReference type="ARBA" id="ARBA00004651"/>
    </source>
</evidence>
<comment type="subcellular location">
    <subcellularLocation>
        <location evidence="1">Cell membrane</location>
        <topology evidence="1">Multi-pass membrane protein</topology>
    </subcellularLocation>
    <subcellularLocation>
        <location evidence="9">Membrane</location>
        <topology evidence="9">Multi-pass membrane protein</topology>
    </subcellularLocation>
</comment>
<evidence type="ECO:0000256" key="5">
    <source>
        <dbReference type="ARBA" id="ARBA00022927"/>
    </source>
</evidence>
<evidence type="ECO:0000313" key="12">
    <source>
        <dbReference type="EMBL" id="KKS25770.1"/>
    </source>
</evidence>
<dbReference type="InterPro" id="IPR028055">
    <property type="entry name" value="YidC/Oxa/ALB_C"/>
</dbReference>
<comment type="similarity">
    <text evidence="9">Belongs to the OXA1/ALB3/YidC family.</text>
</comment>
<dbReference type="PANTHER" id="PTHR12428">
    <property type="entry name" value="OXA1"/>
    <property type="match status" value="1"/>
</dbReference>
<keyword evidence="6 10" id="KW-1133">Transmembrane helix</keyword>
<proteinExistence type="inferred from homology"/>
<evidence type="ECO:0000256" key="7">
    <source>
        <dbReference type="ARBA" id="ARBA00023136"/>
    </source>
</evidence>
<dbReference type="AlphaFoldDB" id="A0A0G0XLJ9"/>
<feature type="transmembrane region" description="Helical" evidence="10">
    <location>
        <begin position="29"/>
        <end position="48"/>
    </location>
</feature>
<dbReference type="PANTHER" id="PTHR12428:SF65">
    <property type="entry name" value="CYTOCHROME C OXIDASE ASSEMBLY PROTEIN COX18, MITOCHONDRIAL"/>
    <property type="match status" value="1"/>
</dbReference>
<keyword evidence="5" id="KW-0653">Protein transport</keyword>
<dbReference type="EMBL" id="LCCD01000002">
    <property type="protein sequence ID" value="KKS25770.1"/>
    <property type="molecule type" value="Genomic_DNA"/>
</dbReference>
<dbReference type="InterPro" id="IPR001708">
    <property type="entry name" value="YidC/ALB3/OXA1/COX18"/>
</dbReference>
<accession>A0A0G0XLJ9</accession>
<dbReference type="Pfam" id="PF02096">
    <property type="entry name" value="60KD_IMP"/>
    <property type="match status" value="1"/>
</dbReference>
<keyword evidence="4 9" id="KW-0812">Transmembrane</keyword>
<reference evidence="12" key="1">
    <citation type="journal article" date="2015" name="Nature">
        <title>rRNA introns, odd ribosomes, and small enigmatic genomes across a large radiation of phyla.</title>
        <authorList>
            <person name="Brown C.T."/>
            <person name="Hug L.A."/>
            <person name="Thomas B.C."/>
            <person name="Sharon I."/>
            <person name="Castelle C.J."/>
            <person name="Singh A."/>
            <person name="Wilkins M.J."/>
            <person name="Williams K.H."/>
            <person name="Banfield J.F."/>
        </authorList>
    </citation>
    <scope>NUCLEOTIDE SEQUENCE [LARGE SCALE GENOMIC DNA]</scope>
</reference>
<name>A0A0G0XLJ9_9BACT</name>
<organism evidence="12 13">
    <name type="scientific">Candidatus Jorgensenbacteria bacterium GW2011_GWF2_41_8</name>
    <dbReference type="NCBI Taxonomy" id="1618667"/>
    <lineage>
        <taxon>Bacteria</taxon>
        <taxon>Candidatus Joergenseniibacteriota</taxon>
    </lineage>
</organism>
<keyword evidence="7 10" id="KW-0472">Membrane</keyword>
<keyword evidence="8" id="KW-0143">Chaperone</keyword>
<evidence type="ECO:0000313" key="13">
    <source>
        <dbReference type="Proteomes" id="UP000033856"/>
    </source>
</evidence>
<dbReference type="GO" id="GO:0051205">
    <property type="term" value="P:protein insertion into membrane"/>
    <property type="evidence" value="ECO:0007669"/>
    <property type="project" value="TreeGrafter"/>
</dbReference>
<evidence type="ECO:0000256" key="4">
    <source>
        <dbReference type="ARBA" id="ARBA00022692"/>
    </source>
</evidence>
<keyword evidence="2" id="KW-0813">Transport</keyword>
<dbReference type="Proteomes" id="UP000033856">
    <property type="component" value="Unassembled WGS sequence"/>
</dbReference>
<gene>
    <name evidence="12" type="ORF">UU83_C0002G0018</name>
</gene>
<dbReference type="GO" id="GO:0032977">
    <property type="term" value="F:membrane insertase activity"/>
    <property type="evidence" value="ECO:0007669"/>
    <property type="project" value="InterPro"/>
</dbReference>
<dbReference type="GO" id="GO:0005886">
    <property type="term" value="C:plasma membrane"/>
    <property type="evidence" value="ECO:0007669"/>
    <property type="project" value="UniProtKB-SubCell"/>
</dbReference>
<evidence type="ECO:0000256" key="3">
    <source>
        <dbReference type="ARBA" id="ARBA00022475"/>
    </source>
</evidence>
<dbReference type="CDD" id="cd20070">
    <property type="entry name" value="5TM_YidC_Alb3"/>
    <property type="match status" value="1"/>
</dbReference>
<dbReference type="InterPro" id="IPR047196">
    <property type="entry name" value="YidC_ALB_C"/>
</dbReference>
<protein>
    <submittedName>
        <fullName evidence="12">Membrane protein insertase, YidC/Oxa1 family</fullName>
    </submittedName>
</protein>
<feature type="transmembrane region" description="Helical" evidence="10">
    <location>
        <begin position="193"/>
        <end position="223"/>
    </location>
</feature>
<feature type="transmembrane region" description="Helical" evidence="10">
    <location>
        <begin position="94"/>
        <end position="115"/>
    </location>
</feature>
<evidence type="ECO:0000256" key="10">
    <source>
        <dbReference type="SAM" id="Phobius"/>
    </source>
</evidence>
<evidence type="ECO:0000259" key="11">
    <source>
        <dbReference type="Pfam" id="PF02096"/>
    </source>
</evidence>
<dbReference type="NCBIfam" id="TIGR03592">
    <property type="entry name" value="yidC_oxa1_cterm"/>
    <property type="match status" value="1"/>
</dbReference>
<sequence>MMTLYNEFLYKPLFNIAVFLYNIIPGHDFGMAIIVLTVLVRIAFFPLTRKTLRSQKAMSELAPKIQEIKEKFKDDKSAQSAATMRLYKENNINPLAGCLPLIIQIPILIALYKVFMSISLFKPESVGLLYGFIENPGIINKMFLGFLDITVKNPVLAILSGALQFLQARETAIQNKTASGNKQMAALNSQMLYFFPVMIIIIGWNLPAGLMLYWTTATAFSIAEQKYIKYKK</sequence>